<organism evidence="2">
    <name type="scientific">Oryza barthii</name>
    <dbReference type="NCBI Taxonomy" id="65489"/>
    <lineage>
        <taxon>Eukaryota</taxon>
        <taxon>Viridiplantae</taxon>
        <taxon>Streptophyta</taxon>
        <taxon>Embryophyta</taxon>
        <taxon>Tracheophyta</taxon>
        <taxon>Spermatophyta</taxon>
        <taxon>Magnoliopsida</taxon>
        <taxon>Liliopsida</taxon>
        <taxon>Poales</taxon>
        <taxon>Poaceae</taxon>
        <taxon>BOP clade</taxon>
        <taxon>Oryzoideae</taxon>
        <taxon>Oryzeae</taxon>
        <taxon>Oryzinae</taxon>
        <taxon>Oryza</taxon>
    </lineage>
</organism>
<proteinExistence type="predicted"/>
<reference evidence="2" key="2">
    <citation type="submission" date="2015-03" db="UniProtKB">
        <authorList>
            <consortium name="EnsemblPlants"/>
        </authorList>
    </citation>
    <scope>IDENTIFICATION</scope>
</reference>
<name>A0A0D3FAZ7_9ORYZ</name>
<keyword evidence="3" id="KW-1185">Reference proteome</keyword>
<dbReference type="EnsemblPlants" id="OBART02G34030.1">
    <property type="protein sequence ID" value="OBART02G34030.1"/>
    <property type="gene ID" value="OBART02G34030"/>
</dbReference>
<protein>
    <submittedName>
        <fullName evidence="2">Uncharacterized protein</fullName>
    </submittedName>
</protein>
<dbReference type="Gramene" id="OBART02G34030.1">
    <property type="protein sequence ID" value="OBART02G34030.1"/>
    <property type="gene ID" value="OBART02G34030"/>
</dbReference>
<evidence type="ECO:0000256" key="1">
    <source>
        <dbReference type="SAM" id="MobiDB-lite"/>
    </source>
</evidence>
<dbReference type="HOGENOM" id="CLU_2389660_0_0_1"/>
<dbReference type="PaxDb" id="65489-OBART02G34030.1"/>
<dbReference type="Proteomes" id="UP000026960">
    <property type="component" value="Chromosome 2"/>
</dbReference>
<reference evidence="2" key="1">
    <citation type="journal article" date="2009" name="Rice">
        <title>De Novo Next Generation Sequencing of Plant Genomes.</title>
        <authorList>
            <person name="Rounsley S."/>
            <person name="Marri P.R."/>
            <person name="Yu Y."/>
            <person name="He R."/>
            <person name="Sisneros N."/>
            <person name="Goicoechea J.L."/>
            <person name="Lee S.J."/>
            <person name="Angelova A."/>
            <person name="Kudrna D."/>
            <person name="Luo M."/>
            <person name="Affourtit J."/>
            <person name="Desany B."/>
            <person name="Knight J."/>
            <person name="Niazi F."/>
            <person name="Egholm M."/>
            <person name="Wing R.A."/>
        </authorList>
    </citation>
    <scope>NUCLEOTIDE SEQUENCE [LARGE SCALE GENOMIC DNA]</scope>
    <source>
        <strain evidence="2">cv. IRGC 105608</strain>
    </source>
</reference>
<accession>A0A0D3FAZ7</accession>
<evidence type="ECO:0000313" key="3">
    <source>
        <dbReference type="Proteomes" id="UP000026960"/>
    </source>
</evidence>
<feature type="region of interest" description="Disordered" evidence="1">
    <location>
        <begin position="36"/>
        <end position="57"/>
    </location>
</feature>
<dbReference type="AlphaFoldDB" id="A0A0D3FAZ7"/>
<sequence>MRAFQGLVEPPVDMMRTSPANVFMIDILDGLLVGHDVRGRPSNHQPRPPPLQLDRDTMRPSRLVIGGRSAAGQPVGTSPPGAVVYPPHHPWLFD</sequence>
<evidence type="ECO:0000313" key="2">
    <source>
        <dbReference type="EnsemblPlants" id="OBART02G34030.1"/>
    </source>
</evidence>